<name>A0A3N2PMJ0_SODAK</name>
<dbReference type="PANTHER" id="PTHR10015">
    <property type="entry name" value="HEAT SHOCK TRANSCRIPTION FACTOR"/>
    <property type="match status" value="1"/>
</dbReference>
<feature type="modified residue" description="4-aspartylphosphate" evidence="7">
    <location>
        <position position="427"/>
    </location>
</feature>
<dbReference type="RefSeq" id="XP_028463557.1">
    <property type="nucleotide sequence ID" value="XM_028615421.1"/>
</dbReference>
<proteinExistence type="predicted"/>
<protein>
    <recommendedName>
        <fullName evidence="6">Transcription factor</fullName>
    </recommendedName>
</protein>
<dbReference type="SUPFAM" id="SSF46785">
    <property type="entry name" value="Winged helix' DNA-binding domain"/>
    <property type="match status" value="1"/>
</dbReference>
<comment type="subcellular location">
    <subcellularLocation>
        <location evidence="1 6">Nucleus</location>
    </subcellularLocation>
</comment>
<evidence type="ECO:0000256" key="5">
    <source>
        <dbReference type="ARBA" id="ARBA00023242"/>
    </source>
</evidence>
<dbReference type="PRINTS" id="PR00056">
    <property type="entry name" value="HSFDOMAIN"/>
</dbReference>
<dbReference type="Gene3D" id="1.10.10.10">
    <property type="entry name" value="Winged helix-like DNA-binding domain superfamily/Winged helix DNA-binding domain"/>
    <property type="match status" value="1"/>
</dbReference>
<dbReference type="EMBL" id="ML119060">
    <property type="protein sequence ID" value="ROT35751.1"/>
    <property type="molecule type" value="Genomic_DNA"/>
</dbReference>
<dbReference type="CDD" id="cd17546">
    <property type="entry name" value="REC_hyHK_CKI1_RcsC-like"/>
    <property type="match status" value="1"/>
</dbReference>
<evidence type="ECO:0000256" key="4">
    <source>
        <dbReference type="ARBA" id="ARBA00023163"/>
    </source>
</evidence>
<dbReference type="Pfam" id="PF00072">
    <property type="entry name" value="Response_reg"/>
    <property type="match status" value="1"/>
</dbReference>
<dbReference type="Gene3D" id="3.40.50.2300">
    <property type="match status" value="1"/>
</dbReference>
<dbReference type="GeneID" id="39583898"/>
<evidence type="ECO:0000313" key="12">
    <source>
        <dbReference type="Proteomes" id="UP000272025"/>
    </source>
</evidence>
<dbReference type="Pfam" id="PF00447">
    <property type="entry name" value="HSF_DNA-bind"/>
    <property type="match status" value="1"/>
</dbReference>
<dbReference type="SMART" id="SM00415">
    <property type="entry name" value="HSF"/>
    <property type="match status" value="1"/>
</dbReference>
<evidence type="ECO:0000313" key="11">
    <source>
        <dbReference type="EMBL" id="ROT35751.1"/>
    </source>
</evidence>
<dbReference type="InterPro" id="IPR000232">
    <property type="entry name" value="HSF_DNA-bd"/>
</dbReference>
<feature type="region of interest" description="Disordered" evidence="9">
    <location>
        <begin position="519"/>
        <end position="558"/>
    </location>
</feature>
<dbReference type="SUPFAM" id="SSF52172">
    <property type="entry name" value="CheY-like"/>
    <property type="match status" value="1"/>
</dbReference>
<keyword evidence="2 6" id="KW-0805">Transcription regulation</keyword>
<feature type="region of interest" description="Disordered" evidence="9">
    <location>
        <begin position="338"/>
        <end position="366"/>
    </location>
</feature>
<dbReference type="FunFam" id="1.10.10.10:FF:000027">
    <property type="entry name" value="Heat shock transcription factor 1"/>
    <property type="match status" value="1"/>
</dbReference>
<dbReference type="InterPro" id="IPR014402">
    <property type="entry name" value="Sig_transdc_resp-reg_Skn7"/>
</dbReference>
<feature type="coiled-coil region" evidence="8">
    <location>
        <begin position="156"/>
        <end position="183"/>
    </location>
</feature>
<evidence type="ECO:0000256" key="2">
    <source>
        <dbReference type="ARBA" id="ARBA00023015"/>
    </source>
</evidence>
<dbReference type="GO" id="GO:0003700">
    <property type="term" value="F:DNA-binding transcription factor activity"/>
    <property type="evidence" value="ECO:0007669"/>
    <property type="project" value="UniProtKB-UniRule"/>
</dbReference>
<keyword evidence="5 6" id="KW-0539">Nucleus</keyword>
<keyword evidence="7" id="KW-0597">Phosphoprotein</keyword>
<sequence>MAPEGGRAPASAASAPTSAAASATSGGGGSSNSSDFVRKLYKMLEDPAYSNIVRWGNEGDTFVILETDKFTNDILPKHFKHSNFSSFVRQLNKYDFHKLRRNDENHESPYGKQAWEFKHTAFRADRKDNLDNIKRKAPAQRKSQVAEDAFATNQSINLLQETLFAQQQQVQALQEQCVDLSRANKTLFHEVHSLQKIVEAHRQSQQELLNFLASPDDRWRNNRYQSQNSAHINGTTMEEAPELRRAREILTNVSTNPMVDREFERLNGIYAQGSPPDSASSLIFHATGSIPAMMGEQMNMRHLVYPVGENVGIDPLSQDHFNNIPYTLNSLPTVNEYQAQSTVKTETGPATPAAPPSGQRSATQDNSLWGARKPRVYLVEDDRTCSRIGSKFLTQMDCQVELAENGVHAVNKCKEVAAGYFDLIFMDIVMPHMDGVSATQLIREVHPDVPVVAMTSNIRPEDISHYFNWSLNDVLAKPFTKDGMLRILKKHIPHLMKNPPTDELAVQQGNPSIPNIAMPPGMNPQVRVDTPSQSPATSASWHSPGQMHQQSPNVANMEPGYAMANTHQMVVGPGSAQRSTFPHLQQMRMAADGMTGDDRPEKRQRLYAPGGGYTQ</sequence>
<dbReference type="STRING" id="1314773.A0A3N2PMJ0"/>
<dbReference type="InterPro" id="IPR036390">
    <property type="entry name" value="WH_DNA-bd_sf"/>
</dbReference>
<evidence type="ECO:0000256" key="8">
    <source>
        <dbReference type="SAM" id="Coils"/>
    </source>
</evidence>
<keyword evidence="4 6" id="KW-0804">Transcription</keyword>
<dbReference type="AlphaFoldDB" id="A0A3N2PMJ0"/>
<keyword evidence="8" id="KW-0175">Coiled coil</keyword>
<dbReference type="PIRSF" id="PIRSF002595">
    <property type="entry name" value="RR_SKN7"/>
    <property type="match status" value="1"/>
</dbReference>
<dbReference type="Proteomes" id="UP000272025">
    <property type="component" value="Unassembled WGS sequence"/>
</dbReference>
<gene>
    <name evidence="11" type="ORF">SODALDRAFT_50383</name>
</gene>
<feature type="region of interest" description="Disordered" evidence="9">
    <location>
        <begin position="1"/>
        <end position="32"/>
    </location>
</feature>
<dbReference type="GO" id="GO:0006357">
    <property type="term" value="P:regulation of transcription by RNA polymerase II"/>
    <property type="evidence" value="ECO:0007669"/>
    <property type="project" value="UniProtKB-UniRule"/>
</dbReference>
<dbReference type="PANTHER" id="PTHR10015:SF361">
    <property type="entry name" value="TRANSCRIPTION FACTOR SKN7"/>
    <property type="match status" value="1"/>
</dbReference>
<evidence type="ECO:0000256" key="6">
    <source>
        <dbReference type="PIRNR" id="PIRNR002595"/>
    </source>
</evidence>
<reference evidence="11 12" key="1">
    <citation type="journal article" date="2018" name="Mol. Ecol.">
        <title>The obligate alkalophilic soda-lake fungus Sodiomyces alkalinus has shifted to a protein diet.</title>
        <authorList>
            <person name="Grum-Grzhimaylo A.A."/>
            <person name="Falkoski D.L."/>
            <person name="van den Heuvel J."/>
            <person name="Valero-Jimenez C.A."/>
            <person name="Min B."/>
            <person name="Choi I.G."/>
            <person name="Lipzen A."/>
            <person name="Daum C.G."/>
            <person name="Aanen D.K."/>
            <person name="Tsang A."/>
            <person name="Henrissat B."/>
            <person name="Bilanenko E.N."/>
            <person name="de Vries R.P."/>
            <person name="van Kan J.A.L."/>
            <person name="Grigoriev I.V."/>
            <person name="Debets A.J.M."/>
        </authorList>
    </citation>
    <scope>NUCLEOTIDE SEQUENCE [LARGE SCALE GENOMIC DNA]</scope>
    <source>
        <strain evidence="11 12">F11</strain>
    </source>
</reference>
<dbReference type="InterPro" id="IPR001789">
    <property type="entry name" value="Sig_transdc_resp-reg_receiver"/>
</dbReference>
<evidence type="ECO:0000256" key="3">
    <source>
        <dbReference type="ARBA" id="ARBA00023125"/>
    </source>
</evidence>
<keyword evidence="12" id="KW-1185">Reference proteome</keyword>
<evidence type="ECO:0000256" key="7">
    <source>
        <dbReference type="PROSITE-ProRule" id="PRU00169"/>
    </source>
</evidence>
<dbReference type="FunFam" id="3.40.50.2300:FF:000212">
    <property type="entry name" value="Stress response regulator/HFS transcription factor"/>
    <property type="match status" value="1"/>
</dbReference>
<feature type="compositionally biased region" description="Polar residues" evidence="9">
    <location>
        <begin position="530"/>
        <end position="554"/>
    </location>
</feature>
<keyword evidence="3 6" id="KW-0238">DNA-binding</keyword>
<dbReference type="SMART" id="SM00448">
    <property type="entry name" value="REC"/>
    <property type="match status" value="1"/>
</dbReference>
<evidence type="ECO:0000256" key="1">
    <source>
        <dbReference type="ARBA" id="ARBA00004123"/>
    </source>
</evidence>
<dbReference type="PROSITE" id="PS00434">
    <property type="entry name" value="HSF_DOMAIN"/>
    <property type="match status" value="1"/>
</dbReference>
<dbReference type="GO" id="GO:0043565">
    <property type="term" value="F:sequence-specific DNA binding"/>
    <property type="evidence" value="ECO:0007669"/>
    <property type="project" value="InterPro"/>
</dbReference>
<dbReference type="GO" id="GO:0005634">
    <property type="term" value="C:nucleus"/>
    <property type="evidence" value="ECO:0007669"/>
    <property type="project" value="UniProtKB-SubCell"/>
</dbReference>
<feature type="region of interest" description="Disordered" evidence="9">
    <location>
        <begin position="591"/>
        <end position="615"/>
    </location>
</feature>
<dbReference type="OrthoDB" id="424572at2759"/>
<accession>A0A3N2PMJ0</accession>
<dbReference type="PROSITE" id="PS50110">
    <property type="entry name" value="RESPONSE_REGULATORY"/>
    <property type="match status" value="1"/>
</dbReference>
<evidence type="ECO:0000256" key="9">
    <source>
        <dbReference type="SAM" id="MobiDB-lite"/>
    </source>
</evidence>
<feature type="compositionally biased region" description="Low complexity" evidence="9">
    <location>
        <begin position="1"/>
        <end position="24"/>
    </location>
</feature>
<feature type="domain" description="Response regulatory" evidence="10">
    <location>
        <begin position="375"/>
        <end position="492"/>
    </location>
</feature>
<evidence type="ECO:0000259" key="10">
    <source>
        <dbReference type="PROSITE" id="PS50110"/>
    </source>
</evidence>
<dbReference type="GO" id="GO:0000156">
    <property type="term" value="F:phosphorelay response regulator activity"/>
    <property type="evidence" value="ECO:0007669"/>
    <property type="project" value="InterPro"/>
</dbReference>
<dbReference type="InterPro" id="IPR036388">
    <property type="entry name" value="WH-like_DNA-bd_sf"/>
</dbReference>
<dbReference type="InterPro" id="IPR011006">
    <property type="entry name" value="CheY-like_superfamily"/>
</dbReference>
<organism evidence="11 12">
    <name type="scientific">Sodiomyces alkalinus (strain CBS 110278 / VKM F-3762 / F11)</name>
    <name type="common">Alkaliphilic filamentous fungus</name>
    <dbReference type="NCBI Taxonomy" id="1314773"/>
    <lineage>
        <taxon>Eukaryota</taxon>
        <taxon>Fungi</taxon>
        <taxon>Dikarya</taxon>
        <taxon>Ascomycota</taxon>
        <taxon>Pezizomycotina</taxon>
        <taxon>Sordariomycetes</taxon>
        <taxon>Hypocreomycetidae</taxon>
        <taxon>Glomerellales</taxon>
        <taxon>Plectosphaerellaceae</taxon>
        <taxon>Sodiomyces</taxon>
    </lineage>
</organism>